<feature type="compositionally biased region" description="Basic and acidic residues" evidence="1">
    <location>
        <begin position="45"/>
        <end position="86"/>
    </location>
</feature>
<feature type="region of interest" description="Disordered" evidence="1">
    <location>
        <begin position="1"/>
        <end position="117"/>
    </location>
</feature>
<evidence type="ECO:0000313" key="2">
    <source>
        <dbReference type="EMBL" id="KFG43742.1"/>
    </source>
</evidence>
<dbReference type="Proteomes" id="UP000028837">
    <property type="component" value="Unassembled WGS sequence"/>
</dbReference>
<protein>
    <submittedName>
        <fullName evidence="2">Uncharacterized protein</fullName>
    </submittedName>
</protein>
<accession>A0A086KH74</accession>
<dbReference type="PROSITE" id="PS50096">
    <property type="entry name" value="IQ"/>
    <property type="match status" value="1"/>
</dbReference>
<dbReference type="VEuPathDB" id="ToxoDB:TGDOM2_398600"/>
<feature type="compositionally biased region" description="Basic and acidic residues" evidence="1">
    <location>
        <begin position="102"/>
        <end position="117"/>
    </location>
</feature>
<gene>
    <name evidence="2" type="ORF">TGDOM2_398600</name>
</gene>
<organism evidence="2 3">
    <name type="scientific">Toxoplasma gondii GAB2-2007-GAL-DOM2</name>
    <dbReference type="NCBI Taxonomy" id="1130820"/>
    <lineage>
        <taxon>Eukaryota</taxon>
        <taxon>Sar</taxon>
        <taxon>Alveolata</taxon>
        <taxon>Apicomplexa</taxon>
        <taxon>Conoidasida</taxon>
        <taxon>Coccidia</taxon>
        <taxon>Eucoccidiorida</taxon>
        <taxon>Eimeriorina</taxon>
        <taxon>Sarcocystidae</taxon>
        <taxon>Toxoplasma</taxon>
    </lineage>
</organism>
<evidence type="ECO:0000313" key="3">
    <source>
        <dbReference type="Proteomes" id="UP000028837"/>
    </source>
</evidence>
<reference evidence="2 3" key="1">
    <citation type="submission" date="2014-02" db="EMBL/GenBank/DDBJ databases">
        <authorList>
            <person name="Sibley D."/>
            <person name="Venepally P."/>
            <person name="Karamycheva S."/>
            <person name="Hadjithomas M."/>
            <person name="Khan A."/>
            <person name="Brunk B."/>
            <person name="Roos D."/>
            <person name="Caler E."/>
            <person name="Lorenzi H."/>
        </authorList>
    </citation>
    <scope>NUCLEOTIDE SEQUENCE [LARGE SCALE GENOMIC DNA]</scope>
    <source>
        <strain evidence="2 3">GAB2-2007-GAL-DOM2</strain>
    </source>
</reference>
<dbReference type="EMBL" id="AHZU02000488">
    <property type="protein sequence ID" value="KFG43742.1"/>
    <property type="molecule type" value="Genomic_DNA"/>
</dbReference>
<comment type="caution">
    <text evidence="2">The sequence shown here is derived from an EMBL/GenBank/DDBJ whole genome shotgun (WGS) entry which is preliminary data.</text>
</comment>
<feature type="compositionally biased region" description="Basic residues" evidence="1">
    <location>
        <begin position="87"/>
        <end position="101"/>
    </location>
</feature>
<dbReference type="AlphaFoldDB" id="A0A086KH74"/>
<proteinExistence type="predicted"/>
<evidence type="ECO:0000256" key="1">
    <source>
        <dbReference type="SAM" id="MobiDB-lite"/>
    </source>
</evidence>
<sequence>MGRPSSLRHTVAPAENGLGERRVSSKSHKSLVGALSSELHAPMSRGDKQEDDTKARTSESERISKGRERETDGRQKAPDRVRDITRVKRGKRGHTQRKRRRGLLERTGKREASDRLTHSGLLATPKVCFFFVASAEERNDGINNRVCRKSLAAGVKGTRSVHFYL</sequence>
<name>A0A086KH74_TOXGO</name>